<proteinExistence type="predicted"/>
<accession>A0A2W2BHW2</accession>
<dbReference type="AlphaFoldDB" id="A0A2W2BHW2"/>
<gene>
    <name evidence="1" type="ORF">DK847_16130</name>
</gene>
<dbReference type="EMBL" id="QKVK01000008">
    <property type="protein sequence ID" value="PZF75759.1"/>
    <property type="molecule type" value="Genomic_DNA"/>
</dbReference>
<dbReference type="PANTHER" id="PTHR39332:SF7">
    <property type="entry name" value="SRPBCC FAMILY PROTEIN"/>
    <property type="match status" value="1"/>
</dbReference>
<dbReference type="InterPro" id="IPR019587">
    <property type="entry name" value="Polyketide_cyclase/dehydratase"/>
</dbReference>
<dbReference type="PANTHER" id="PTHR39332">
    <property type="entry name" value="BLL4707 PROTEIN"/>
    <property type="match status" value="1"/>
</dbReference>
<dbReference type="Pfam" id="PF10604">
    <property type="entry name" value="Polyketide_cyc2"/>
    <property type="match status" value="2"/>
</dbReference>
<comment type="caution">
    <text evidence="1">The sequence shown here is derived from an EMBL/GenBank/DDBJ whole genome shotgun (WGS) entry which is preliminary data.</text>
</comment>
<dbReference type="InterPro" id="IPR023393">
    <property type="entry name" value="START-like_dom_sf"/>
</dbReference>
<keyword evidence="2" id="KW-1185">Reference proteome</keyword>
<protein>
    <submittedName>
        <fullName evidence="1">SRPBCC family protein</fullName>
    </submittedName>
</protein>
<dbReference type="Gene3D" id="3.30.530.20">
    <property type="match status" value="2"/>
</dbReference>
<dbReference type="Proteomes" id="UP000248795">
    <property type="component" value="Unassembled WGS sequence"/>
</dbReference>
<dbReference type="RefSeq" id="WP_111199566.1">
    <property type="nucleotide sequence ID" value="NZ_QKVK01000008.1"/>
</dbReference>
<reference evidence="2" key="1">
    <citation type="submission" date="2018-06" db="EMBL/GenBank/DDBJ databases">
        <title>Aestuariibacter litoralis strain KCTC 52945T.</title>
        <authorList>
            <person name="Li X."/>
            <person name="Salam N."/>
            <person name="Li J.-L."/>
            <person name="Chen Y.-M."/>
            <person name="Yang Z.-W."/>
            <person name="Zhang L.-Y."/>
            <person name="Han M.-X."/>
            <person name="Xiao M."/>
            <person name="Li W.-J."/>
        </authorList>
    </citation>
    <scope>NUCLEOTIDE SEQUENCE [LARGE SCALE GENOMIC DNA]</scope>
    <source>
        <strain evidence="2">KCTC 52945</strain>
    </source>
</reference>
<organism evidence="1 2">
    <name type="scientific">Aestuariivirga litoralis</name>
    <dbReference type="NCBI Taxonomy" id="2650924"/>
    <lineage>
        <taxon>Bacteria</taxon>
        <taxon>Pseudomonadati</taxon>
        <taxon>Pseudomonadota</taxon>
        <taxon>Alphaproteobacteria</taxon>
        <taxon>Hyphomicrobiales</taxon>
        <taxon>Aestuariivirgaceae</taxon>
        <taxon>Aestuariivirga</taxon>
    </lineage>
</organism>
<dbReference type="CDD" id="cd07821">
    <property type="entry name" value="PYR_PYL_RCAR_like"/>
    <property type="match status" value="2"/>
</dbReference>
<dbReference type="SUPFAM" id="SSF55961">
    <property type="entry name" value="Bet v1-like"/>
    <property type="match status" value="2"/>
</dbReference>
<evidence type="ECO:0000313" key="2">
    <source>
        <dbReference type="Proteomes" id="UP000248795"/>
    </source>
</evidence>
<name>A0A2W2BHW2_9HYPH</name>
<evidence type="ECO:0000313" key="1">
    <source>
        <dbReference type="EMBL" id="PZF75759.1"/>
    </source>
</evidence>
<sequence>MARAYASIILKAPVETVWSIVRDFNGLPNWAAGVKSSKIEKGLDSDVVGCIRSFHLHNGAHVRERLLMLDDARRCFSYNFETPAFPVKNYLATLRLYPVTHTDQTFAEWEATFDEAPGDEGKYEKIVSNDVFAANFKNLARLLAKTKPEKPGGAERWKGFQPNKVWTSRVIKAPVDGVWKIMRDFASMGGWHGEITKMHMLKRQRSDKVSGIRDFYFGEGHLNEELLHLDDRERSFSYRITKCDIPWMNYVSGPRLWPVTADNTTFGVWTGDWVASPEDDVVLIPRTEQNVYQRAFAELERNYFGTKRKR</sequence>